<protein>
    <recommendedName>
        <fullName evidence="9">Copper-fist domain-containing protein</fullName>
    </recommendedName>
</protein>
<evidence type="ECO:0000256" key="8">
    <source>
        <dbReference type="SAM" id="MobiDB-lite"/>
    </source>
</evidence>
<dbReference type="GO" id="GO:0045944">
    <property type="term" value="P:positive regulation of transcription by RNA polymerase II"/>
    <property type="evidence" value="ECO:0007669"/>
    <property type="project" value="TreeGrafter"/>
</dbReference>
<evidence type="ECO:0000259" key="9">
    <source>
        <dbReference type="PROSITE" id="PS50073"/>
    </source>
</evidence>
<keyword evidence="3" id="KW-0862">Zinc</keyword>
<feature type="compositionally biased region" description="Polar residues" evidence="8">
    <location>
        <begin position="184"/>
        <end position="199"/>
    </location>
</feature>
<dbReference type="PANTHER" id="PTHR28088:SF9">
    <property type="entry name" value="TRANSCRIPTION FACTOR GRISEA, PUTATIVE (AFU_ORTHOLOGUE AFUA_1G13190)-RELATED"/>
    <property type="match status" value="1"/>
</dbReference>
<dbReference type="GO" id="GO:0000978">
    <property type="term" value="F:RNA polymerase II cis-regulatory region sequence-specific DNA binding"/>
    <property type="evidence" value="ECO:0007669"/>
    <property type="project" value="TreeGrafter"/>
</dbReference>
<dbReference type="PROSITE" id="PS50073">
    <property type="entry name" value="COPPER_FIST_2"/>
    <property type="match status" value="1"/>
</dbReference>
<feature type="compositionally biased region" description="Basic and acidic residues" evidence="8">
    <location>
        <begin position="107"/>
        <end position="116"/>
    </location>
</feature>
<feature type="region of interest" description="Disordered" evidence="8">
    <location>
        <begin position="71"/>
        <end position="167"/>
    </location>
</feature>
<dbReference type="AlphaFoldDB" id="A0A6A5WLB8"/>
<feature type="compositionally biased region" description="Polar residues" evidence="8">
    <location>
        <begin position="118"/>
        <end position="132"/>
    </location>
</feature>
<feature type="compositionally biased region" description="Low complexity" evidence="8">
    <location>
        <begin position="133"/>
        <end position="153"/>
    </location>
</feature>
<feature type="region of interest" description="Disordered" evidence="8">
    <location>
        <begin position="406"/>
        <end position="511"/>
    </location>
</feature>
<dbReference type="EMBL" id="ML977586">
    <property type="protein sequence ID" value="KAF2000951.1"/>
    <property type="molecule type" value="Genomic_DNA"/>
</dbReference>
<proteinExistence type="predicted"/>
<feature type="region of interest" description="Disordered" evidence="8">
    <location>
        <begin position="183"/>
        <end position="241"/>
    </location>
</feature>
<keyword evidence="2" id="KW-0479">Metal-binding</keyword>
<dbReference type="GO" id="GO:0005507">
    <property type="term" value="F:copper ion binding"/>
    <property type="evidence" value="ECO:0007669"/>
    <property type="project" value="InterPro"/>
</dbReference>
<keyword evidence="4" id="KW-0186">Copper</keyword>
<dbReference type="InterPro" id="IPR001083">
    <property type="entry name" value="Cu_fist_DNA-bd_dom"/>
</dbReference>
<evidence type="ECO:0000313" key="11">
    <source>
        <dbReference type="Proteomes" id="UP000799779"/>
    </source>
</evidence>
<keyword evidence="11" id="KW-1185">Reference proteome</keyword>
<accession>A0A6A5WLB8</accession>
<dbReference type="InterPro" id="IPR051763">
    <property type="entry name" value="Copper_Homeo_Regul"/>
</dbReference>
<feature type="domain" description="Copper-fist" evidence="9">
    <location>
        <begin position="11"/>
        <end position="43"/>
    </location>
</feature>
<evidence type="ECO:0000256" key="6">
    <source>
        <dbReference type="ARBA" id="ARBA00023163"/>
    </source>
</evidence>
<gene>
    <name evidence="10" type="ORF">P154DRAFT_575654</name>
</gene>
<dbReference type="PANTHER" id="PTHR28088">
    <property type="entry name" value="TRANSCRIPTIONAL ACTIVATOR HAA1-RELATED"/>
    <property type="match status" value="1"/>
</dbReference>
<evidence type="ECO:0000256" key="5">
    <source>
        <dbReference type="ARBA" id="ARBA00023015"/>
    </source>
</evidence>
<dbReference type="GO" id="GO:0006878">
    <property type="term" value="P:intracellular copper ion homeostasis"/>
    <property type="evidence" value="ECO:0007669"/>
    <property type="project" value="TreeGrafter"/>
</dbReference>
<name>A0A6A5WLB8_9PLEO</name>
<evidence type="ECO:0000256" key="2">
    <source>
        <dbReference type="ARBA" id="ARBA00022723"/>
    </source>
</evidence>
<dbReference type="OrthoDB" id="5600085at2759"/>
<feature type="compositionally biased region" description="Polar residues" evidence="8">
    <location>
        <begin position="79"/>
        <end position="88"/>
    </location>
</feature>
<dbReference type="GO" id="GO:0000981">
    <property type="term" value="F:DNA-binding transcription factor activity, RNA polymerase II-specific"/>
    <property type="evidence" value="ECO:0007669"/>
    <property type="project" value="TreeGrafter"/>
</dbReference>
<comment type="subcellular location">
    <subcellularLocation>
        <location evidence="1">Nucleus</location>
    </subcellularLocation>
</comment>
<feature type="compositionally biased region" description="Polar residues" evidence="8">
    <location>
        <begin position="427"/>
        <end position="458"/>
    </location>
</feature>
<dbReference type="SMART" id="SM01090">
    <property type="entry name" value="Copper-fist"/>
    <property type="match status" value="1"/>
</dbReference>
<evidence type="ECO:0000313" key="10">
    <source>
        <dbReference type="EMBL" id="KAF2000951.1"/>
    </source>
</evidence>
<dbReference type="GO" id="GO:0006879">
    <property type="term" value="P:intracellular iron ion homeostasis"/>
    <property type="evidence" value="ECO:0007669"/>
    <property type="project" value="TreeGrafter"/>
</dbReference>
<feature type="compositionally biased region" description="Polar residues" evidence="8">
    <location>
        <begin position="208"/>
        <end position="219"/>
    </location>
</feature>
<dbReference type="FunFam" id="3.90.430.10:FF:000001">
    <property type="entry name" value="Copper fist DNA-binding protein"/>
    <property type="match status" value="1"/>
</dbReference>
<evidence type="ECO:0000256" key="4">
    <source>
        <dbReference type="ARBA" id="ARBA00023008"/>
    </source>
</evidence>
<dbReference type="Gene3D" id="3.90.430.10">
    <property type="entry name" value="Copper fist DNA-binding domain"/>
    <property type="match status" value="1"/>
</dbReference>
<feature type="compositionally biased region" description="Polar residues" evidence="8">
    <location>
        <begin position="231"/>
        <end position="241"/>
    </location>
</feature>
<evidence type="ECO:0000256" key="7">
    <source>
        <dbReference type="ARBA" id="ARBA00023242"/>
    </source>
</evidence>
<dbReference type="SUPFAM" id="SSF57879">
    <property type="entry name" value="Zinc domain conserved in yeast copper-regulated transcription factors"/>
    <property type="match status" value="1"/>
</dbReference>
<organism evidence="10 11">
    <name type="scientific">Amniculicola lignicola CBS 123094</name>
    <dbReference type="NCBI Taxonomy" id="1392246"/>
    <lineage>
        <taxon>Eukaryota</taxon>
        <taxon>Fungi</taxon>
        <taxon>Dikarya</taxon>
        <taxon>Ascomycota</taxon>
        <taxon>Pezizomycotina</taxon>
        <taxon>Dothideomycetes</taxon>
        <taxon>Pleosporomycetidae</taxon>
        <taxon>Pleosporales</taxon>
        <taxon>Amniculicolaceae</taxon>
        <taxon>Amniculicola</taxon>
    </lineage>
</organism>
<dbReference type="Proteomes" id="UP000799779">
    <property type="component" value="Unassembled WGS sequence"/>
</dbReference>
<sequence>MWADINGERKKVACGPCIRGHRSSKCDHRDRVLVEVRKPGRPLSSCPHPSGSCSCERVVINYTIPKTSECACPPDQARSAASNTTGRVQKNRSRKSASTLTASSLEKAIKASHDTETDASSLLTRTPTNPSFAPSEGSASNGPSPPSSASSTPRLQPHSREHSQKSDFQLAESAIAGRSIIARPSTSHSQPAVSSCCESKQTRRGTEPNVQPQVASCCSTKPKEPVAPPQQKKSCCSGKTQQEPADLFPGFGRQANNRPPFENFAPQQPYGGYQNGPVAFNMLNQGFNYAPNVPVSHPGGMPLPLPYGFNTPIYNHQAHASMFHPNNPGSMPHMHHPATHNADHNCNCGDGCSCFGCAAHPNNATMTEYIRVMHQFMSTGGFGTLPPPTYDVPAFPPHPGFGADAAQHMAFSPNPHHPSPFPQNPAAQSPFQNNMGHMMGINTNVSSPWEHPSVQTPRQAAPAADPHYFHTNFKPRDGPLSPKIEEPTASSPIVPDSPSEGKDGDTPTLSPSSYFWQEVVLPSCSDATGTCQCGDGCECVGCLTHGGHNGVTLDPVSGEQHPLPNFLSGTEFDGEGPFSEAPS</sequence>
<dbReference type="Pfam" id="PF00649">
    <property type="entry name" value="Copper-fist"/>
    <property type="match status" value="1"/>
</dbReference>
<evidence type="ECO:0000256" key="1">
    <source>
        <dbReference type="ARBA" id="ARBA00004123"/>
    </source>
</evidence>
<dbReference type="InterPro" id="IPR036395">
    <property type="entry name" value="Cu_fist_DNA-bd_dom_sf"/>
</dbReference>
<keyword evidence="7" id="KW-0539">Nucleus</keyword>
<dbReference type="SMART" id="SM00412">
    <property type="entry name" value="Cu_FIST"/>
    <property type="match status" value="1"/>
</dbReference>
<keyword evidence="6" id="KW-0804">Transcription</keyword>
<dbReference type="PRINTS" id="PR00617">
    <property type="entry name" value="COPPERFIST"/>
</dbReference>
<evidence type="ECO:0000256" key="3">
    <source>
        <dbReference type="ARBA" id="ARBA00022833"/>
    </source>
</evidence>
<reference evidence="10" key="1">
    <citation type="journal article" date="2020" name="Stud. Mycol.">
        <title>101 Dothideomycetes genomes: a test case for predicting lifestyles and emergence of pathogens.</title>
        <authorList>
            <person name="Haridas S."/>
            <person name="Albert R."/>
            <person name="Binder M."/>
            <person name="Bloem J."/>
            <person name="Labutti K."/>
            <person name="Salamov A."/>
            <person name="Andreopoulos B."/>
            <person name="Baker S."/>
            <person name="Barry K."/>
            <person name="Bills G."/>
            <person name="Bluhm B."/>
            <person name="Cannon C."/>
            <person name="Castanera R."/>
            <person name="Culley D."/>
            <person name="Daum C."/>
            <person name="Ezra D."/>
            <person name="Gonzalez J."/>
            <person name="Henrissat B."/>
            <person name="Kuo A."/>
            <person name="Liang C."/>
            <person name="Lipzen A."/>
            <person name="Lutzoni F."/>
            <person name="Magnuson J."/>
            <person name="Mondo S."/>
            <person name="Nolan M."/>
            <person name="Ohm R."/>
            <person name="Pangilinan J."/>
            <person name="Park H.-J."/>
            <person name="Ramirez L."/>
            <person name="Alfaro M."/>
            <person name="Sun H."/>
            <person name="Tritt A."/>
            <person name="Yoshinaga Y."/>
            <person name="Zwiers L.-H."/>
            <person name="Turgeon B."/>
            <person name="Goodwin S."/>
            <person name="Spatafora J."/>
            <person name="Crous P."/>
            <person name="Grigoriev I."/>
        </authorList>
    </citation>
    <scope>NUCLEOTIDE SEQUENCE</scope>
    <source>
        <strain evidence="10">CBS 123094</strain>
    </source>
</reference>
<dbReference type="GO" id="GO:0005634">
    <property type="term" value="C:nucleus"/>
    <property type="evidence" value="ECO:0007669"/>
    <property type="project" value="UniProtKB-SubCell"/>
</dbReference>
<keyword evidence="5" id="KW-0805">Transcription regulation</keyword>